<protein>
    <submittedName>
        <fullName evidence="1">Uncharacterized protein</fullName>
    </submittedName>
</protein>
<name>A0A2M9ZBS0_9LEPT</name>
<dbReference type="Proteomes" id="UP000231912">
    <property type="component" value="Unassembled WGS sequence"/>
</dbReference>
<reference evidence="1 2" key="1">
    <citation type="submission" date="2017-07" db="EMBL/GenBank/DDBJ databases">
        <title>Leptospira spp. isolated from tropical soils.</title>
        <authorList>
            <person name="Thibeaux R."/>
            <person name="Iraola G."/>
            <person name="Ferres I."/>
            <person name="Bierque E."/>
            <person name="Girault D."/>
            <person name="Soupe-Gilbert M.-E."/>
            <person name="Picardeau M."/>
            <person name="Goarant C."/>
        </authorList>
    </citation>
    <scope>NUCLEOTIDE SEQUENCE [LARGE SCALE GENOMIC DNA]</scope>
    <source>
        <strain evidence="1 2">FH2-C-A2</strain>
    </source>
</reference>
<proteinExistence type="predicted"/>
<gene>
    <name evidence="1" type="ORF">CH371_09975</name>
</gene>
<comment type="caution">
    <text evidence="1">The sequence shown here is derived from an EMBL/GenBank/DDBJ whole genome shotgun (WGS) entry which is preliminary data.</text>
</comment>
<sequence length="263" mass="30089">MAFKNFKERKFFSKFFGILCIFSLECNCGFRPSPLERESGQGPEHFSLFASLPESGEYFSELKKIPTGFYIRQIYLNHKTKNEFYMSQLTVSEAKNWEEIRFEGKLTKDDSGKLLRFRPRLCRIFTSKNPGDRWALVRAFECDHFEFLIWKAGLKELRIVPGPEGEEDGVLFRRPSAGTPEKISGIVLRASGKNTSVWGMRLSRVRKGAKGQLETYDGRNLDLRSLQTVETTGEAETTAPDLARPGDFILYTNPNSVNPLAYE</sequence>
<organism evidence="1 2">
    <name type="scientific">Leptospira wolffii</name>
    <dbReference type="NCBI Taxonomy" id="409998"/>
    <lineage>
        <taxon>Bacteria</taxon>
        <taxon>Pseudomonadati</taxon>
        <taxon>Spirochaetota</taxon>
        <taxon>Spirochaetia</taxon>
        <taxon>Leptospirales</taxon>
        <taxon>Leptospiraceae</taxon>
        <taxon>Leptospira</taxon>
    </lineage>
</organism>
<evidence type="ECO:0000313" key="1">
    <source>
        <dbReference type="EMBL" id="PJZ65858.1"/>
    </source>
</evidence>
<dbReference type="EMBL" id="NPDT01000003">
    <property type="protein sequence ID" value="PJZ65858.1"/>
    <property type="molecule type" value="Genomic_DNA"/>
</dbReference>
<dbReference type="AlphaFoldDB" id="A0A2M9ZBS0"/>
<dbReference type="RefSeq" id="WP_100758761.1">
    <property type="nucleotide sequence ID" value="NZ_NPDT01000003.1"/>
</dbReference>
<evidence type="ECO:0000313" key="2">
    <source>
        <dbReference type="Proteomes" id="UP000231912"/>
    </source>
</evidence>
<accession>A0A2M9ZBS0</accession>